<dbReference type="SUPFAM" id="SSF48340">
    <property type="entry name" value="Interferon-induced guanylate-binding protein 1 (GBP1), C-terminal domain"/>
    <property type="match status" value="1"/>
</dbReference>
<accession>A0A485KGQ0</accession>
<sequence length="641" mass="69001">MAEEEEVIWDWQPAAIALVEEDAAGQIKLTAEGVSLLSGYDYPVAVVCLAGCEGRLRVFEGLAGCEPNSLPGVPPQTQGIYFLGSADFMRSGRCLIVLNLHVDLQRDTANASAIWDVALVLSSLVVYAHDGMLSNPTARITDTLDVIHSLQADCSTEELKALLPSFLWVTNAASPVATAAADFKAFAWPFELPQSAFDLSKLDHIGWYRHGPPSAAVATCRDRVLHGARVKTMFGTDLTGEMLLALVDGTLSNLHHDGRAMDLLGAWNHVVSLKCDALAAAAMATYQDVMGDSVTEVPPMELDMFDKLHADVAQVATSMYSSQARFKKAPARRTHKLKLSNQLVDAYVAQRAALRAHSETYCRAVAATHLVACVETDDTSSSFSEMVARFVDAYRAAARGPAADHVLASVVVADVVACFGQREAAAKAAWTDAKLGDERTALQAAYEAKQAALVAHFQQEAAQLRETVAAEQRMWTMAQAAKQSRDNIDSHEARRAADELAAAQATMLALEERERKAHAAAAAAHTQTERVEAQMAQLRETMASEAAARAALVESLAESIRNEKRLEASLANDESATAAATADLTKQLRTLGEEKMMLQMQLNDVLLKVSALPASLQAHVLSHNIDATIEFGDALSSYMAS</sequence>
<dbReference type="InterPro" id="IPR036543">
    <property type="entry name" value="Guanylate-bd_C_sf"/>
</dbReference>
<dbReference type="OrthoDB" id="66244at2759"/>
<dbReference type="AlphaFoldDB" id="A0A485KGQ0"/>
<name>A0A485KGQ0_9STRA</name>
<evidence type="ECO:0000256" key="1">
    <source>
        <dbReference type="SAM" id="Coils"/>
    </source>
</evidence>
<dbReference type="EMBL" id="CAADRA010002084">
    <property type="protein sequence ID" value="VFT82625.1"/>
    <property type="molecule type" value="Genomic_DNA"/>
</dbReference>
<feature type="coiled-coil region" evidence="1">
    <location>
        <begin position="454"/>
        <end position="541"/>
    </location>
</feature>
<keyword evidence="4" id="KW-1185">Reference proteome</keyword>
<dbReference type="GO" id="GO:0003924">
    <property type="term" value="F:GTPase activity"/>
    <property type="evidence" value="ECO:0007669"/>
    <property type="project" value="InterPro"/>
</dbReference>
<reference evidence="3 4" key="1">
    <citation type="submission" date="2019-03" db="EMBL/GenBank/DDBJ databases">
        <authorList>
            <person name="Gaulin E."/>
            <person name="Dumas B."/>
        </authorList>
    </citation>
    <scope>NUCLEOTIDE SEQUENCE [LARGE SCALE GENOMIC DNA]</scope>
    <source>
        <strain evidence="3">CBS 568.67</strain>
    </source>
</reference>
<dbReference type="PANTHER" id="PTHR10751">
    <property type="entry name" value="GUANYLATE BINDING PROTEIN"/>
    <property type="match status" value="1"/>
</dbReference>
<gene>
    <name evidence="3" type="primary">Aste57867_5579</name>
    <name evidence="2" type="ORF">As57867_005566</name>
    <name evidence="3" type="ORF">ASTE57867_5579</name>
</gene>
<dbReference type="Proteomes" id="UP000332933">
    <property type="component" value="Unassembled WGS sequence"/>
</dbReference>
<dbReference type="EMBL" id="VJMH01002082">
    <property type="protein sequence ID" value="KAF0710128.1"/>
    <property type="molecule type" value="Genomic_DNA"/>
</dbReference>
<evidence type="ECO:0000313" key="3">
    <source>
        <dbReference type="EMBL" id="VFT82625.1"/>
    </source>
</evidence>
<proteinExistence type="predicted"/>
<dbReference type="GO" id="GO:0005525">
    <property type="term" value="F:GTP binding"/>
    <property type="evidence" value="ECO:0007669"/>
    <property type="project" value="InterPro"/>
</dbReference>
<organism evidence="3 4">
    <name type="scientific">Aphanomyces stellatus</name>
    <dbReference type="NCBI Taxonomy" id="120398"/>
    <lineage>
        <taxon>Eukaryota</taxon>
        <taxon>Sar</taxon>
        <taxon>Stramenopiles</taxon>
        <taxon>Oomycota</taxon>
        <taxon>Saprolegniomycetes</taxon>
        <taxon>Saprolegniales</taxon>
        <taxon>Verrucalvaceae</taxon>
        <taxon>Aphanomyces</taxon>
    </lineage>
</organism>
<evidence type="ECO:0000313" key="2">
    <source>
        <dbReference type="EMBL" id="KAF0710128.1"/>
    </source>
</evidence>
<reference evidence="2" key="2">
    <citation type="submission" date="2019-06" db="EMBL/GenBank/DDBJ databases">
        <title>Genomics analysis of Aphanomyces spp. identifies a new class of oomycete effector associated with host adaptation.</title>
        <authorList>
            <person name="Gaulin E."/>
        </authorList>
    </citation>
    <scope>NUCLEOTIDE SEQUENCE</scope>
    <source>
        <strain evidence="2">CBS 578.67</strain>
    </source>
</reference>
<evidence type="ECO:0000313" key="4">
    <source>
        <dbReference type="Proteomes" id="UP000332933"/>
    </source>
</evidence>
<protein>
    <submittedName>
        <fullName evidence="3">Aste57867_5579 protein</fullName>
    </submittedName>
</protein>
<keyword evidence="1" id="KW-0175">Coiled coil</keyword>